<name>A0ACA9RXQ4_9GLOM</name>
<protein>
    <submittedName>
        <fullName evidence="1">4083_t:CDS:1</fullName>
    </submittedName>
</protein>
<feature type="non-terminal residue" evidence="1">
    <location>
        <position position="1"/>
    </location>
</feature>
<proteinExistence type="predicted"/>
<comment type="caution">
    <text evidence="1">The sequence shown here is derived from an EMBL/GenBank/DDBJ whole genome shotgun (WGS) entry which is preliminary data.</text>
</comment>
<keyword evidence="2" id="KW-1185">Reference proteome</keyword>
<dbReference type="Proteomes" id="UP000789920">
    <property type="component" value="Unassembled WGS sequence"/>
</dbReference>
<gene>
    <name evidence="1" type="ORF">RPERSI_LOCUS24031</name>
</gene>
<feature type="non-terminal residue" evidence="1">
    <location>
        <position position="56"/>
    </location>
</feature>
<evidence type="ECO:0000313" key="2">
    <source>
        <dbReference type="Proteomes" id="UP000789920"/>
    </source>
</evidence>
<reference evidence="1" key="1">
    <citation type="submission" date="2021-06" db="EMBL/GenBank/DDBJ databases">
        <authorList>
            <person name="Kallberg Y."/>
            <person name="Tangrot J."/>
            <person name="Rosling A."/>
        </authorList>
    </citation>
    <scope>NUCLEOTIDE SEQUENCE</scope>
    <source>
        <strain evidence="1">MA461A</strain>
    </source>
</reference>
<evidence type="ECO:0000313" key="1">
    <source>
        <dbReference type="EMBL" id="CAG8814624.1"/>
    </source>
</evidence>
<dbReference type="EMBL" id="CAJVQC010076333">
    <property type="protein sequence ID" value="CAG8814624.1"/>
    <property type="molecule type" value="Genomic_DNA"/>
</dbReference>
<organism evidence="1 2">
    <name type="scientific">Racocetra persica</name>
    <dbReference type="NCBI Taxonomy" id="160502"/>
    <lineage>
        <taxon>Eukaryota</taxon>
        <taxon>Fungi</taxon>
        <taxon>Fungi incertae sedis</taxon>
        <taxon>Mucoromycota</taxon>
        <taxon>Glomeromycotina</taxon>
        <taxon>Glomeromycetes</taxon>
        <taxon>Diversisporales</taxon>
        <taxon>Gigasporaceae</taxon>
        <taxon>Racocetra</taxon>
    </lineage>
</organism>
<accession>A0ACA9RXQ4</accession>
<sequence length="56" mass="6291">SFGKEAIKDRINFFDGNEFSCQEKISGSAYSSIYKSEWSGITVVLKRISANINPKE</sequence>